<dbReference type="OrthoDB" id="40579at2759"/>
<dbReference type="InterPro" id="IPR007219">
    <property type="entry name" value="XnlR_reg_dom"/>
</dbReference>
<protein>
    <recommendedName>
        <fullName evidence="7">Zn(2)-C6 fungal-type domain-containing protein</fullName>
    </recommendedName>
</protein>
<gene>
    <name evidence="8" type="ORF">COCCADRAFT_39712</name>
</gene>
<dbReference type="Gene3D" id="4.10.240.10">
    <property type="entry name" value="Zn(2)-C6 fungal-type DNA-binding domain"/>
    <property type="match status" value="1"/>
</dbReference>
<dbReference type="Pfam" id="PF00172">
    <property type="entry name" value="Zn_clus"/>
    <property type="match status" value="1"/>
</dbReference>
<keyword evidence="5" id="KW-0539">Nucleus</keyword>
<keyword evidence="9" id="KW-1185">Reference proteome</keyword>
<keyword evidence="3" id="KW-0805">Transcription regulation</keyword>
<evidence type="ECO:0000256" key="5">
    <source>
        <dbReference type="ARBA" id="ARBA00023242"/>
    </source>
</evidence>
<dbReference type="GO" id="GO:0008270">
    <property type="term" value="F:zinc ion binding"/>
    <property type="evidence" value="ECO:0007669"/>
    <property type="project" value="InterPro"/>
</dbReference>
<dbReference type="GO" id="GO:0006351">
    <property type="term" value="P:DNA-templated transcription"/>
    <property type="evidence" value="ECO:0007669"/>
    <property type="project" value="InterPro"/>
</dbReference>
<evidence type="ECO:0000256" key="1">
    <source>
        <dbReference type="ARBA" id="ARBA00022723"/>
    </source>
</evidence>
<dbReference type="GO" id="GO:0003677">
    <property type="term" value="F:DNA binding"/>
    <property type="evidence" value="ECO:0007669"/>
    <property type="project" value="InterPro"/>
</dbReference>
<dbReference type="EMBL" id="KI964720">
    <property type="protein sequence ID" value="EUC29980.1"/>
    <property type="molecule type" value="Genomic_DNA"/>
</dbReference>
<feature type="domain" description="Zn(2)-C6 fungal-type" evidence="7">
    <location>
        <begin position="26"/>
        <end position="55"/>
    </location>
</feature>
<keyword evidence="1" id="KW-0479">Metal-binding</keyword>
<name>W6XXI1_COCC2</name>
<dbReference type="KEGG" id="bze:COCCADRAFT_39712"/>
<keyword evidence="4" id="KW-0804">Transcription</keyword>
<evidence type="ECO:0000256" key="4">
    <source>
        <dbReference type="ARBA" id="ARBA00023163"/>
    </source>
</evidence>
<dbReference type="RefSeq" id="XP_007715708.1">
    <property type="nucleotide sequence ID" value="XM_007717518.1"/>
</dbReference>
<dbReference type="Proteomes" id="UP000053841">
    <property type="component" value="Unassembled WGS sequence"/>
</dbReference>
<dbReference type="SUPFAM" id="SSF57701">
    <property type="entry name" value="Zn2/Cys6 DNA-binding domain"/>
    <property type="match status" value="1"/>
</dbReference>
<dbReference type="SMART" id="SM00066">
    <property type="entry name" value="GAL4"/>
    <property type="match status" value="1"/>
</dbReference>
<dbReference type="AlphaFoldDB" id="W6XXI1"/>
<accession>W6XXI1</accession>
<evidence type="ECO:0000256" key="6">
    <source>
        <dbReference type="SAM" id="MobiDB-lite"/>
    </source>
</evidence>
<reference evidence="8 9" key="1">
    <citation type="journal article" date="2013" name="PLoS Genet.">
        <title>Comparative genome structure, secondary metabolite, and effector coding capacity across Cochliobolus pathogens.</title>
        <authorList>
            <person name="Condon B.J."/>
            <person name="Leng Y."/>
            <person name="Wu D."/>
            <person name="Bushley K.E."/>
            <person name="Ohm R.A."/>
            <person name="Otillar R."/>
            <person name="Martin J."/>
            <person name="Schackwitz W."/>
            <person name="Grimwood J."/>
            <person name="MohdZainudin N."/>
            <person name="Xue C."/>
            <person name="Wang R."/>
            <person name="Manning V.A."/>
            <person name="Dhillon B."/>
            <person name="Tu Z.J."/>
            <person name="Steffenson B.J."/>
            <person name="Salamov A."/>
            <person name="Sun H."/>
            <person name="Lowry S."/>
            <person name="LaButti K."/>
            <person name="Han J."/>
            <person name="Copeland A."/>
            <person name="Lindquist E."/>
            <person name="Barry K."/>
            <person name="Schmutz J."/>
            <person name="Baker S.E."/>
            <person name="Ciuffetti L.M."/>
            <person name="Grigoriev I.V."/>
            <person name="Zhong S."/>
            <person name="Turgeon B.G."/>
        </authorList>
    </citation>
    <scope>NUCLEOTIDE SEQUENCE [LARGE SCALE GENOMIC DNA]</scope>
    <source>
        <strain evidence="8 9">26-R-13</strain>
    </source>
</reference>
<dbReference type="PROSITE" id="PS50048">
    <property type="entry name" value="ZN2_CY6_FUNGAL_2"/>
    <property type="match status" value="1"/>
</dbReference>
<dbReference type="PANTHER" id="PTHR47660:SF2">
    <property type="entry name" value="TRANSCRIPTION FACTOR WITH C2H2 AND ZN(2)-CYS(6) DNA BINDING DOMAIN (EUROFUNG)"/>
    <property type="match status" value="1"/>
</dbReference>
<sequence>MNIHKFVGSPAGGTVPGSHRQRAAKACFSCAESKLRCEGGKPCRRCVERGLPCRFPQKSRPEQSTRRKSPCSIDKSQPTTPPSEIVVFSGSTNRELQSTSTPPVNRMDNDNHSISGLVDTVNPTEMQVASGQIGTGFTIGQENSILGPNNIELQQPSSTEGEDWFTKTADLFPALDEMMSVCVSNDFQQHILVHLEQSTRYSILSSMLPLADSANHHRLLSSFPSIRVLEHLLSMELAEHSQEADSWLHVPSFDPNTASTELVIGLIVTGAFRSVNVVFLKFALALHELHRELIARLFRRDVRNARLLDPFQSYVLLIQAGLWSGDSRRIEISESLFNMPFIMLRRGDYLRFPYPEGISPQTYDNDLDLKEKWHAWVDYESKKRLVLHLLILSTQYSMTFLAPPPLTNTEMHTGLPVAQAIWNAPSAEAWRAAWLSLGHPPQLSIRTCIEDLNNLSSLGNSVDTRYTALVALCGLWSNTWQYKERLKARGITPGATQNKHIFSTQALYQEAKESLESFATVHMQWLGPMDPSLVVLHERQLMYLHVFLEDLQLLGGKYGEREARRVFPRLKEWAESRSCRQAMWHAGQILREARRNGDPTLRVSTVLAIYHASLILWSYSIISKAQLSDNSTDCSSQLKHRSPEALSKETEVVLDGDHTPVVQQFLVSGFGKPCITHGRQGTNGVENTTIEVIRQPEIMAVFQDLLSEKYLTDYQDCPNLVGNLMRLIGKLGQATELVQRRQF</sequence>
<dbReference type="InterPro" id="IPR036864">
    <property type="entry name" value="Zn2-C6_fun-type_DNA-bd_sf"/>
</dbReference>
<evidence type="ECO:0000256" key="2">
    <source>
        <dbReference type="ARBA" id="ARBA00022833"/>
    </source>
</evidence>
<dbReference type="PROSITE" id="PS00463">
    <property type="entry name" value="ZN2_CY6_FUNGAL_1"/>
    <property type="match status" value="1"/>
</dbReference>
<evidence type="ECO:0000259" key="7">
    <source>
        <dbReference type="PROSITE" id="PS50048"/>
    </source>
</evidence>
<dbReference type="HOGENOM" id="CLU_003487_0_1_1"/>
<evidence type="ECO:0000313" key="8">
    <source>
        <dbReference type="EMBL" id="EUC29980.1"/>
    </source>
</evidence>
<keyword evidence="2" id="KW-0862">Zinc</keyword>
<dbReference type="CDD" id="cd00067">
    <property type="entry name" value="GAL4"/>
    <property type="match status" value="1"/>
</dbReference>
<dbReference type="Pfam" id="PF04082">
    <property type="entry name" value="Fungal_trans"/>
    <property type="match status" value="1"/>
</dbReference>
<feature type="region of interest" description="Disordered" evidence="6">
    <location>
        <begin position="54"/>
        <end position="109"/>
    </location>
</feature>
<organism evidence="8 9">
    <name type="scientific">Cochliobolus carbonum (strain 26-R-13)</name>
    <name type="common">Maize leaf spot fungus</name>
    <name type="synonym">Bipolaris zeicola</name>
    <dbReference type="NCBI Taxonomy" id="930089"/>
    <lineage>
        <taxon>Eukaryota</taxon>
        <taxon>Fungi</taxon>
        <taxon>Dikarya</taxon>
        <taxon>Ascomycota</taxon>
        <taxon>Pezizomycotina</taxon>
        <taxon>Dothideomycetes</taxon>
        <taxon>Pleosporomycetidae</taxon>
        <taxon>Pleosporales</taxon>
        <taxon>Pleosporineae</taxon>
        <taxon>Pleosporaceae</taxon>
        <taxon>Bipolaris</taxon>
    </lineage>
</organism>
<evidence type="ECO:0000256" key="3">
    <source>
        <dbReference type="ARBA" id="ARBA00023015"/>
    </source>
</evidence>
<dbReference type="eggNOG" id="KOG1721">
    <property type="taxonomic scope" value="Eukaryota"/>
</dbReference>
<proteinExistence type="predicted"/>
<feature type="compositionally biased region" description="Polar residues" evidence="6">
    <location>
        <begin position="89"/>
        <end position="103"/>
    </location>
</feature>
<dbReference type="InterPro" id="IPR001138">
    <property type="entry name" value="Zn2Cys6_DnaBD"/>
</dbReference>
<dbReference type="GeneID" id="19149072"/>
<evidence type="ECO:0000313" key="9">
    <source>
        <dbReference type="Proteomes" id="UP000053841"/>
    </source>
</evidence>
<dbReference type="GO" id="GO:0000981">
    <property type="term" value="F:DNA-binding transcription factor activity, RNA polymerase II-specific"/>
    <property type="evidence" value="ECO:0007669"/>
    <property type="project" value="InterPro"/>
</dbReference>
<dbReference type="PANTHER" id="PTHR47660">
    <property type="entry name" value="TRANSCRIPTION FACTOR WITH C2H2 AND ZN(2)-CYS(6) DNA BINDING DOMAIN (EUROFUNG)-RELATED-RELATED"/>
    <property type="match status" value="1"/>
</dbReference>